<reference evidence="1" key="1">
    <citation type="submission" date="2018-11" db="EMBL/GenBank/DDBJ databases">
        <authorList>
            <person name="Grassa J C."/>
        </authorList>
    </citation>
    <scope>NUCLEOTIDE SEQUENCE [LARGE SCALE GENOMIC DNA]</scope>
</reference>
<evidence type="ECO:0000313" key="1">
    <source>
        <dbReference type="EnsemblPlants" id="cds.evm.model.08.1712"/>
    </source>
</evidence>
<dbReference type="Proteomes" id="UP000596661">
    <property type="component" value="Chromosome 8"/>
</dbReference>
<dbReference type="EMBL" id="UZAU01000716">
    <property type="status" value="NOT_ANNOTATED_CDS"/>
    <property type="molecule type" value="Genomic_DNA"/>
</dbReference>
<protein>
    <submittedName>
        <fullName evidence="1">Uncharacterized protein</fullName>
    </submittedName>
</protein>
<dbReference type="AlphaFoldDB" id="A0A803Q9J8"/>
<accession>A0A803Q9J8</accession>
<sequence>MDTHKQLFIPGHPGVVNIPQGVGLPQAPTIQAPQGVQNVPVARPIAAPKPGNLYPPGVAPPTLDGHVVKVSGGAYIVGSTKNAQKIYLN</sequence>
<evidence type="ECO:0000313" key="2">
    <source>
        <dbReference type="Proteomes" id="UP000596661"/>
    </source>
</evidence>
<organism evidence="1 2">
    <name type="scientific">Cannabis sativa</name>
    <name type="common">Hemp</name>
    <name type="synonym">Marijuana</name>
    <dbReference type="NCBI Taxonomy" id="3483"/>
    <lineage>
        <taxon>Eukaryota</taxon>
        <taxon>Viridiplantae</taxon>
        <taxon>Streptophyta</taxon>
        <taxon>Embryophyta</taxon>
        <taxon>Tracheophyta</taxon>
        <taxon>Spermatophyta</taxon>
        <taxon>Magnoliopsida</taxon>
        <taxon>eudicotyledons</taxon>
        <taxon>Gunneridae</taxon>
        <taxon>Pentapetalae</taxon>
        <taxon>rosids</taxon>
        <taxon>fabids</taxon>
        <taxon>Rosales</taxon>
        <taxon>Cannabaceae</taxon>
        <taxon>Cannabis</taxon>
    </lineage>
</organism>
<reference evidence="1" key="2">
    <citation type="submission" date="2021-03" db="UniProtKB">
        <authorList>
            <consortium name="EnsemblPlants"/>
        </authorList>
    </citation>
    <scope>IDENTIFICATION</scope>
</reference>
<keyword evidence="2" id="KW-1185">Reference proteome</keyword>
<dbReference type="EnsemblPlants" id="evm.model.08.1712">
    <property type="protein sequence ID" value="cds.evm.model.08.1712"/>
    <property type="gene ID" value="evm.TU.08.1712"/>
</dbReference>
<name>A0A803Q9J8_CANSA</name>
<proteinExistence type="predicted"/>
<dbReference type="Gramene" id="evm.model.08.1712">
    <property type="protein sequence ID" value="cds.evm.model.08.1712"/>
    <property type="gene ID" value="evm.TU.08.1712"/>
</dbReference>